<dbReference type="InterPro" id="IPR009071">
    <property type="entry name" value="HMG_box_dom"/>
</dbReference>
<keyword evidence="2" id="KW-0539">Nucleus</keyword>
<dbReference type="SMART" id="SM00398">
    <property type="entry name" value="HMG"/>
    <property type="match status" value="2"/>
</dbReference>
<feature type="domain" description="F-box" evidence="4">
    <location>
        <begin position="1"/>
        <end position="48"/>
    </location>
</feature>
<dbReference type="SUPFAM" id="SSF81383">
    <property type="entry name" value="F-box domain"/>
    <property type="match status" value="1"/>
</dbReference>
<dbReference type="STRING" id="1257118.L8GS50"/>
<dbReference type="InterPro" id="IPR036047">
    <property type="entry name" value="F-box-like_dom_sf"/>
</dbReference>
<dbReference type="Pfam" id="PF00505">
    <property type="entry name" value="HMG_box"/>
    <property type="match status" value="2"/>
</dbReference>
<dbReference type="InterPro" id="IPR001810">
    <property type="entry name" value="F-box_dom"/>
</dbReference>
<dbReference type="PROSITE" id="PS50181">
    <property type="entry name" value="FBOX"/>
    <property type="match status" value="1"/>
</dbReference>
<feature type="DNA-binding region" description="HMG box" evidence="2">
    <location>
        <begin position="241"/>
        <end position="309"/>
    </location>
</feature>
<gene>
    <name evidence="5" type="ORF">ACA1_079150</name>
</gene>
<dbReference type="GO" id="GO:0003677">
    <property type="term" value="F:DNA binding"/>
    <property type="evidence" value="ECO:0007669"/>
    <property type="project" value="UniProtKB-UniRule"/>
</dbReference>
<dbReference type="Gene3D" id="1.20.1280.50">
    <property type="match status" value="1"/>
</dbReference>
<evidence type="ECO:0000313" key="6">
    <source>
        <dbReference type="Proteomes" id="UP000011083"/>
    </source>
</evidence>
<dbReference type="RefSeq" id="XP_004337833.1">
    <property type="nucleotide sequence ID" value="XM_004337785.1"/>
</dbReference>
<dbReference type="PANTHER" id="PTHR48112">
    <property type="entry name" value="HIGH MOBILITY GROUP PROTEIN DSP1"/>
    <property type="match status" value="1"/>
</dbReference>
<dbReference type="PRINTS" id="PR00886">
    <property type="entry name" value="HIGHMOBLTY12"/>
</dbReference>
<dbReference type="VEuPathDB" id="AmoebaDB:ACA1_079150"/>
<feature type="DNA-binding region" description="HMG box" evidence="2">
    <location>
        <begin position="318"/>
        <end position="386"/>
    </location>
</feature>
<dbReference type="InterPro" id="IPR036910">
    <property type="entry name" value="HMG_box_dom_sf"/>
</dbReference>
<dbReference type="PROSITE" id="PS50118">
    <property type="entry name" value="HMG_BOX_2"/>
    <property type="match status" value="2"/>
</dbReference>
<dbReference type="EMBL" id="KB008022">
    <property type="protein sequence ID" value="ELR15820.1"/>
    <property type="molecule type" value="Genomic_DNA"/>
</dbReference>
<accession>L8GS50</accession>
<dbReference type="OrthoDB" id="1919336at2759"/>
<feature type="domain" description="HMG box" evidence="3">
    <location>
        <begin position="318"/>
        <end position="386"/>
    </location>
</feature>
<dbReference type="InterPro" id="IPR050342">
    <property type="entry name" value="HMGB"/>
</dbReference>
<dbReference type="KEGG" id="acan:ACA1_079150"/>
<evidence type="ECO:0000313" key="5">
    <source>
        <dbReference type="EMBL" id="ELR15820.1"/>
    </source>
</evidence>
<dbReference type="GO" id="GO:0005634">
    <property type="term" value="C:nucleus"/>
    <property type="evidence" value="ECO:0007669"/>
    <property type="project" value="UniProtKB-UniRule"/>
</dbReference>
<dbReference type="Gene3D" id="1.10.30.10">
    <property type="entry name" value="High mobility group box domain"/>
    <property type="match status" value="2"/>
</dbReference>
<dbReference type="GeneID" id="14916444"/>
<keyword evidence="1 2" id="KW-0238">DNA-binding</keyword>
<evidence type="ECO:0000259" key="4">
    <source>
        <dbReference type="PROSITE" id="PS50181"/>
    </source>
</evidence>
<dbReference type="SUPFAM" id="SSF47095">
    <property type="entry name" value="HMG-box"/>
    <property type="match status" value="2"/>
</dbReference>
<evidence type="ECO:0000256" key="2">
    <source>
        <dbReference type="PROSITE-ProRule" id="PRU00267"/>
    </source>
</evidence>
<proteinExistence type="predicted"/>
<evidence type="ECO:0000256" key="1">
    <source>
        <dbReference type="ARBA" id="ARBA00023125"/>
    </source>
</evidence>
<evidence type="ECO:0000259" key="3">
    <source>
        <dbReference type="PROSITE" id="PS50118"/>
    </source>
</evidence>
<dbReference type="AlphaFoldDB" id="L8GS50"/>
<dbReference type="SMR" id="L8GS50"/>
<dbReference type="Pfam" id="PF12937">
    <property type="entry name" value="F-box-like"/>
    <property type="match status" value="1"/>
</dbReference>
<feature type="domain" description="HMG box" evidence="3">
    <location>
        <begin position="241"/>
        <end position="309"/>
    </location>
</feature>
<reference evidence="5 6" key="1">
    <citation type="journal article" date="2013" name="Genome Biol.">
        <title>Genome of Acanthamoeba castellanii highlights extensive lateral gene transfer and early evolution of tyrosine kinase signaling.</title>
        <authorList>
            <person name="Clarke M."/>
            <person name="Lohan A.J."/>
            <person name="Liu B."/>
            <person name="Lagkouvardos I."/>
            <person name="Roy S."/>
            <person name="Zafar N."/>
            <person name="Bertelli C."/>
            <person name="Schilde C."/>
            <person name="Kianianmomeni A."/>
            <person name="Burglin T.R."/>
            <person name="Frech C."/>
            <person name="Turcotte B."/>
            <person name="Kopec K.O."/>
            <person name="Synnott J.M."/>
            <person name="Choo C."/>
            <person name="Paponov I."/>
            <person name="Finkler A."/>
            <person name="Soon Heng Tan C."/>
            <person name="Hutchins A.P."/>
            <person name="Weinmeier T."/>
            <person name="Rattei T."/>
            <person name="Chu J.S."/>
            <person name="Gimenez G."/>
            <person name="Irimia M."/>
            <person name="Rigden D.J."/>
            <person name="Fitzpatrick D.A."/>
            <person name="Lorenzo-Morales J."/>
            <person name="Bateman A."/>
            <person name="Chiu C.H."/>
            <person name="Tang P."/>
            <person name="Hegemann P."/>
            <person name="Fromm H."/>
            <person name="Raoult D."/>
            <person name="Greub G."/>
            <person name="Miranda-Saavedra D."/>
            <person name="Chen N."/>
            <person name="Nash P."/>
            <person name="Ginger M.L."/>
            <person name="Horn M."/>
            <person name="Schaap P."/>
            <person name="Caler L."/>
            <person name="Loftus B."/>
        </authorList>
    </citation>
    <scope>NUCLEOTIDE SEQUENCE [LARGE SCALE GENOMIC DNA]</scope>
    <source>
        <strain evidence="5 6">Neff</strain>
    </source>
</reference>
<sequence>MDVPNELLFATFSHLDVRSLERTSRVCRLFHAIVGDMRATFQHTYENLKHDPRRLADHVNALAHALISGNDYHRILDTRGVDCPHRPRKIRDAAPQGMVRRIPITLCGLTSAYCLDLIATNDHQPSLYIFHWPLFQCSGSLGWLWMGLLAKQNVDCVVGMCEELPDSILNKFALYQVHREYNDLDHAHDAAAMNTTRSCFHKMYLWDTIHTMAGNNKHKCATKEETCPAKKQKAPHDPDAPKRPMSTYMLFAQKKRTKVVKAHPCLSGKQVVSKISELWHKATDAEKKLFLAKAKVKRAHYAKEATKYKKVADTKAPPKRPMSTYMQFAKERGAVLHSKHPSWGIGEVGKKLGAKWVNVTNTQKKKYKLLASKDATHYTKEKVIYEHKFSKIPIKKRHVTKKKKE</sequence>
<protein>
    <submittedName>
        <fullName evidence="5">HMG (High mobility group) box domain containing protein</fullName>
    </submittedName>
</protein>
<dbReference type="Proteomes" id="UP000011083">
    <property type="component" value="Unassembled WGS sequence"/>
</dbReference>
<name>L8GS50_ACACF</name>
<keyword evidence="6" id="KW-1185">Reference proteome</keyword>
<organism evidence="5 6">
    <name type="scientific">Acanthamoeba castellanii (strain ATCC 30010 / Neff)</name>
    <dbReference type="NCBI Taxonomy" id="1257118"/>
    <lineage>
        <taxon>Eukaryota</taxon>
        <taxon>Amoebozoa</taxon>
        <taxon>Discosea</taxon>
        <taxon>Longamoebia</taxon>
        <taxon>Centramoebida</taxon>
        <taxon>Acanthamoebidae</taxon>
        <taxon>Acanthamoeba</taxon>
    </lineage>
</organism>